<dbReference type="RefSeq" id="WP_124970742.1">
    <property type="nucleotide sequence ID" value="NZ_RQVS01000004.1"/>
</dbReference>
<gene>
    <name evidence="1" type="ORF">EG850_04775</name>
</gene>
<sequence length="234" mass="26263">MTNTPETLAAEFTARFDELIASLRVIGVNYVALLEPRFGRHEIGPFDHGDLTRMRDLSYMVLDSHEIANGAGVIFTPERIAVKEECIQWHVRGANGYEPYGFVFNENSPEYYDFLQLPWFSVPRDEGLPHLHGPYVDFLGVDEYTLTCSIPIEIGGRFAGVAASDLNFAKFEQVFLELARGIDEHVALVNLDGRIVCTTSSRFLPGEKVDKSIEHRVIDLEASFPTLRVVASPK</sequence>
<dbReference type="Gene3D" id="3.30.450.20">
    <property type="entry name" value="PAS domain"/>
    <property type="match status" value="1"/>
</dbReference>
<evidence type="ECO:0008006" key="3">
    <source>
        <dbReference type="Google" id="ProtNLM"/>
    </source>
</evidence>
<dbReference type="EMBL" id="RQVS01000004">
    <property type="protein sequence ID" value="RRJ87618.1"/>
    <property type="molecule type" value="Genomic_DNA"/>
</dbReference>
<dbReference type="OrthoDB" id="8687362at2"/>
<proteinExistence type="predicted"/>
<comment type="caution">
    <text evidence="1">The sequence shown here is derived from an EMBL/GenBank/DDBJ whole genome shotgun (WGS) entry which is preliminary data.</text>
</comment>
<dbReference type="CDD" id="cd12913">
    <property type="entry name" value="PDC1_MCP_like"/>
    <property type="match status" value="1"/>
</dbReference>
<accession>A0A3P3VZV9</accession>
<protein>
    <recommendedName>
        <fullName evidence="3">Cache domain-containing protein</fullName>
    </recommendedName>
</protein>
<name>A0A3P3VZV9_9MICO</name>
<evidence type="ECO:0000313" key="2">
    <source>
        <dbReference type="Proteomes" id="UP000274391"/>
    </source>
</evidence>
<dbReference type="Proteomes" id="UP000274391">
    <property type="component" value="Unassembled WGS sequence"/>
</dbReference>
<dbReference type="AlphaFoldDB" id="A0A3P3VZV9"/>
<keyword evidence="2" id="KW-1185">Reference proteome</keyword>
<evidence type="ECO:0000313" key="1">
    <source>
        <dbReference type="EMBL" id="RRJ87618.1"/>
    </source>
</evidence>
<organism evidence="1 2">
    <name type="scientific">Gulosibacter macacae</name>
    <dbReference type="NCBI Taxonomy" id="2488791"/>
    <lineage>
        <taxon>Bacteria</taxon>
        <taxon>Bacillati</taxon>
        <taxon>Actinomycetota</taxon>
        <taxon>Actinomycetes</taxon>
        <taxon>Micrococcales</taxon>
        <taxon>Microbacteriaceae</taxon>
        <taxon>Gulosibacter</taxon>
    </lineage>
</organism>
<reference evidence="1 2" key="1">
    <citation type="submission" date="2018-11" db="EMBL/GenBank/DDBJ databases">
        <title>YIM 102482-1 draft genome.</title>
        <authorList>
            <person name="Li G."/>
            <person name="Jiang Y."/>
        </authorList>
    </citation>
    <scope>NUCLEOTIDE SEQUENCE [LARGE SCALE GENOMIC DNA]</scope>
    <source>
        <strain evidence="1 2">YIM 102482-1</strain>
    </source>
</reference>